<evidence type="ECO:0000313" key="1">
    <source>
        <dbReference type="EMBL" id="SLN77926.1"/>
    </source>
</evidence>
<reference evidence="1 2" key="1">
    <citation type="submission" date="2017-03" db="EMBL/GenBank/DDBJ databases">
        <authorList>
            <person name="Afonso C.L."/>
            <person name="Miller P.J."/>
            <person name="Scott M.A."/>
            <person name="Spackman E."/>
            <person name="Goraichik I."/>
            <person name="Dimitrov K.M."/>
            <person name="Suarez D.L."/>
            <person name="Swayne D.E."/>
        </authorList>
    </citation>
    <scope>NUCLEOTIDE SEQUENCE [LARGE SCALE GENOMIC DNA]</scope>
    <source>
        <strain evidence="1 2">CECT 7023</strain>
    </source>
</reference>
<dbReference type="Proteomes" id="UP000193900">
    <property type="component" value="Unassembled WGS sequence"/>
</dbReference>
<keyword evidence="2" id="KW-1185">Reference proteome</keyword>
<dbReference type="EMBL" id="FWFZ01000070">
    <property type="protein sequence ID" value="SLN77926.1"/>
    <property type="molecule type" value="Genomic_DNA"/>
</dbReference>
<dbReference type="AlphaFoldDB" id="A0A1Y5U4A2"/>
<organism evidence="1 2">
    <name type="scientific">Roseisalinus antarcticus</name>
    <dbReference type="NCBI Taxonomy" id="254357"/>
    <lineage>
        <taxon>Bacteria</taxon>
        <taxon>Pseudomonadati</taxon>
        <taxon>Pseudomonadota</taxon>
        <taxon>Alphaproteobacteria</taxon>
        <taxon>Rhodobacterales</taxon>
        <taxon>Roseobacteraceae</taxon>
        <taxon>Roseisalinus</taxon>
    </lineage>
</organism>
<evidence type="ECO:0000313" key="2">
    <source>
        <dbReference type="Proteomes" id="UP000193900"/>
    </source>
</evidence>
<dbReference type="InterPro" id="IPR028082">
    <property type="entry name" value="Peripla_BP_I"/>
</dbReference>
<name>A0A1Y5U4A2_9RHOB</name>
<dbReference type="RefSeq" id="WP_143535718.1">
    <property type="nucleotide sequence ID" value="NZ_FWFZ01000070.1"/>
</dbReference>
<dbReference type="SUPFAM" id="SSF53822">
    <property type="entry name" value="Periplasmic binding protein-like I"/>
    <property type="match status" value="1"/>
</dbReference>
<proteinExistence type="predicted"/>
<protein>
    <submittedName>
        <fullName evidence="1">Uncharacterized protein</fullName>
    </submittedName>
</protein>
<gene>
    <name evidence="1" type="ORF">ROA7023_04576</name>
</gene>
<accession>A0A1Y5U4A2</accession>
<sequence>MIQAVAAVGSTDNTAIRDWLASRTAEEPVRTILGDFHWDEKGLPEGKSFLITQWQEGELQFVYPIGQFPGTADLIWPKPEW</sequence>
<dbReference type="OrthoDB" id="9802022at2"/>